<organism evidence="1 2">
    <name type="scientific">Bradyrhizobium ottawaense</name>
    <dbReference type="NCBI Taxonomy" id="931866"/>
    <lineage>
        <taxon>Bacteria</taxon>
        <taxon>Pseudomonadati</taxon>
        <taxon>Pseudomonadota</taxon>
        <taxon>Alphaproteobacteria</taxon>
        <taxon>Hyphomicrobiales</taxon>
        <taxon>Nitrobacteraceae</taxon>
        <taxon>Bradyrhizobium</taxon>
    </lineage>
</organism>
<proteinExistence type="predicted"/>
<protein>
    <submittedName>
        <fullName evidence="1">Uncharacterized protein</fullName>
    </submittedName>
</protein>
<dbReference type="EMBL" id="JBGBZJ010000003">
    <property type="protein sequence ID" value="MEY9452002.1"/>
    <property type="molecule type" value="Genomic_DNA"/>
</dbReference>
<dbReference type="RefSeq" id="WP_028140199.1">
    <property type="nucleotide sequence ID" value="NZ_AP021854.1"/>
</dbReference>
<evidence type="ECO:0000313" key="2">
    <source>
        <dbReference type="Proteomes" id="UP001565369"/>
    </source>
</evidence>
<comment type="caution">
    <text evidence="1">The sequence shown here is derived from an EMBL/GenBank/DDBJ whole genome shotgun (WGS) entry which is preliminary data.</text>
</comment>
<reference evidence="1 2" key="1">
    <citation type="submission" date="2024-07" db="EMBL/GenBank/DDBJ databases">
        <title>Genomic Encyclopedia of Type Strains, Phase V (KMG-V): Genome sequencing to study the core and pangenomes of soil and plant-associated prokaryotes.</title>
        <authorList>
            <person name="Whitman W."/>
        </authorList>
    </citation>
    <scope>NUCLEOTIDE SEQUENCE [LARGE SCALE GENOMIC DNA]</scope>
    <source>
        <strain evidence="1 2">USDA 152</strain>
    </source>
</reference>
<sequence length="217" mass="24960">MRNKGSPLNEAERRDQLLDALFRALGVSDPFVLHVLKQDLEYIEHQGARFRTALVEQPDPGAVKRLRASGGRMLALSEEVGNDFLTNDIEKIILSQLNPDADEQTLHSWMTDPEHPQKDLIATLTTYLSAIDQWLEINSTKYRRRDVRKLVVEPFLRLMAKHDITTSRKQRPRKKIFDALFDWLEIEPKYRPTSANIDAIAREMEPGTSELKRNTAG</sequence>
<dbReference type="Proteomes" id="UP001565369">
    <property type="component" value="Unassembled WGS sequence"/>
</dbReference>
<name>A0ABV4FKT7_9BRAD</name>
<keyword evidence="2" id="KW-1185">Reference proteome</keyword>
<accession>A0ABV4FKT7</accession>
<evidence type="ECO:0000313" key="1">
    <source>
        <dbReference type="EMBL" id="MEY9452002.1"/>
    </source>
</evidence>
<gene>
    <name evidence="1" type="ORF">ABIG07_000950</name>
</gene>